<gene>
    <name evidence="1" type="ORF">REIFOR_00100</name>
</gene>
<evidence type="ECO:0000313" key="2">
    <source>
        <dbReference type="Proteomes" id="UP000229757"/>
    </source>
</evidence>
<name>A0A2K8KJQ5_9GAMM</name>
<sequence length="116" mass="12171">MPPRLIKSLSGYILCLCSWLILTLAAPLSAALGVTEAGWMRLCSAQGVHWVALPGERPAATVDDRCTCLSSPLVASDYPTLAGPVHAASPDVPILLSVFNAALVARAQPRAPPTQR</sequence>
<evidence type="ECO:0000313" key="1">
    <source>
        <dbReference type="EMBL" id="ATX75278.1"/>
    </source>
</evidence>
<dbReference type="KEGG" id="rfo:REIFOR_00100"/>
<proteinExistence type="predicted"/>
<keyword evidence="2" id="KW-1185">Reference proteome</keyword>
<accession>A0A2K8KJQ5</accession>
<dbReference type="RefSeq" id="WP_100255696.1">
    <property type="nucleotide sequence ID" value="NZ_CP011797.1"/>
</dbReference>
<reference evidence="1 2" key="1">
    <citation type="journal article" date="2017" name="Environ. Microbiol.">
        <title>Genomic and physiological analyses of 'Reinekea forsetii' reveal a versatile opportunistic lifestyle during spring algae blooms.</title>
        <authorList>
            <person name="Avci B."/>
            <person name="Hahnke R.L."/>
            <person name="Chafee M."/>
            <person name="Fischer T."/>
            <person name="Gruber-Vodicka H."/>
            <person name="Tegetmeyer H.E."/>
            <person name="Harder J."/>
            <person name="Fuchs B.M."/>
            <person name="Amann R.I."/>
            <person name="Teeling H."/>
        </authorList>
    </citation>
    <scope>NUCLEOTIDE SEQUENCE [LARGE SCALE GENOMIC DNA]</scope>
    <source>
        <strain evidence="1 2">Hel1_31_D35</strain>
    </source>
</reference>
<organism evidence="1 2">
    <name type="scientific">Reinekea forsetii</name>
    <dbReference type="NCBI Taxonomy" id="1336806"/>
    <lineage>
        <taxon>Bacteria</taxon>
        <taxon>Pseudomonadati</taxon>
        <taxon>Pseudomonadota</taxon>
        <taxon>Gammaproteobacteria</taxon>
        <taxon>Oceanospirillales</taxon>
        <taxon>Saccharospirillaceae</taxon>
        <taxon>Reinekea</taxon>
    </lineage>
</organism>
<dbReference type="OrthoDB" id="6199416at2"/>
<dbReference type="EMBL" id="CP011797">
    <property type="protein sequence ID" value="ATX75278.1"/>
    <property type="molecule type" value="Genomic_DNA"/>
</dbReference>
<protein>
    <recommendedName>
        <fullName evidence="3">DUF2946 domain-containing protein</fullName>
    </recommendedName>
</protein>
<dbReference type="AlphaFoldDB" id="A0A2K8KJQ5"/>
<dbReference type="Proteomes" id="UP000229757">
    <property type="component" value="Chromosome"/>
</dbReference>
<evidence type="ECO:0008006" key="3">
    <source>
        <dbReference type="Google" id="ProtNLM"/>
    </source>
</evidence>